<evidence type="ECO:0000256" key="14">
    <source>
        <dbReference type="ARBA" id="ARBA00023167"/>
    </source>
</evidence>
<keyword evidence="7 19" id="KW-0489">Methyltransferase</keyword>
<dbReference type="PANTHER" id="PTHR45833:SF1">
    <property type="entry name" value="METHIONINE SYNTHASE"/>
    <property type="match status" value="1"/>
</dbReference>
<sequence>MRRDAKADQLRRLAGERILVKDGPYGSMIQTYGLDEAGFRGGQAFTHDQKGNNDLLNITRPDVIGEICDAYLAAGADIVATNTFNANAISQADYGTESMVREINLAAARLTRAAADRFSAETPDKPRFVAGALGPTNKTLSVSPDVNNPGYRAVSFDEVKAIYREQIDGLLDGGVDFILIETVFDTLNAKAAIVAADEAAEERGEELPVMVSMTLTDLAGRNISGQTVEAFWHSVRHIRPLTMGMNCSFGATELHPYVGVLNAQVDTLLCVYPNAGLPNDMGAYDEAPETTGRLVRGWAESGWLNIVGGCCGTTPDHIRAIAQAVKGLAPRTPTVLPPALRLSGMEAASFF</sequence>
<dbReference type="GO" id="GO:0050667">
    <property type="term" value="P:homocysteine metabolic process"/>
    <property type="evidence" value="ECO:0007669"/>
    <property type="project" value="TreeGrafter"/>
</dbReference>
<dbReference type="InterPro" id="IPR050554">
    <property type="entry name" value="Met_Synthase/Corrinoid"/>
</dbReference>
<dbReference type="GO" id="GO:0032259">
    <property type="term" value="P:methylation"/>
    <property type="evidence" value="ECO:0007669"/>
    <property type="project" value="UniProtKB-KW"/>
</dbReference>
<dbReference type="FunFam" id="3.20.20.330:FF:000001">
    <property type="entry name" value="Methionine synthase"/>
    <property type="match status" value="1"/>
</dbReference>
<evidence type="ECO:0000259" key="20">
    <source>
        <dbReference type="PROSITE" id="PS50970"/>
    </source>
</evidence>
<evidence type="ECO:0000256" key="3">
    <source>
        <dbReference type="ARBA" id="ARBA00005178"/>
    </source>
</evidence>
<dbReference type="GO" id="GO:0008705">
    <property type="term" value="F:methionine synthase activity"/>
    <property type="evidence" value="ECO:0007669"/>
    <property type="project" value="UniProtKB-EC"/>
</dbReference>
<feature type="binding site" evidence="18 19">
    <location>
        <position position="247"/>
    </location>
    <ligand>
        <name>Zn(2+)</name>
        <dbReference type="ChEBI" id="CHEBI:29105"/>
    </ligand>
</feature>
<evidence type="ECO:0000256" key="11">
    <source>
        <dbReference type="ARBA" id="ARBA00022691"/>
    </source>
</evidence>
<evidence type="ECO:0000256" key="1">
    <source>
        <dbReference type="ARBA" id="ARBA00001700"/>
    </source>
</evidence>
<dbReference type="GO" id="GO:0046653">
    <property type="term" value="P:tetrahydrofolate metabolic process"/>
    <property type="evidence" value="ECO:0007669"/>
    <property type="project" value="TreeGrafter"/>
</dbReference>
<comment type="cofactor">
    <cofactor evidence="2">
        <name>methylcob(III)alamin</name>
        <dbReference type="ChEBI" id="CHEBI:28115"/>
    </cofactor>
</comment>
<evidence type="ECO:0000256" key="5">
    <source>
        <dbReference type="ARBA" id="ARBA00012032"/>
    </source>
</evidence>
<comment type="caution">
    <text evidence="21">The sequence shown here is derived from an EMBL/GenBank/DDBJ whole genome shotgun (WGS) entry which is preliminary data.</text>
</comment>
<keyword evidence="10 19" id="KW-0808">Transferase</keyword>
<evidence type="ECO:0000313" key="22">
    <source>
        <dbReference type="Proteomes" id="UP000321638"/>
    </source>
</evidence>
<dbReference type="PANTHER" id="PTHR45833">
    <property type="entry name" value="METHIONINE SYNTHASE"/>
    <property type="match status" value="1"/>
</dbReference>
<evidence type="ECO:0000256" key="8">
    <source>
        <dbReference type="ARBA" id="ARBA00022605"/>
    </source>
</evidence>
<dbReference type="EMBL" id="VDUZ01000030">
    <property type="protein sequence ID" value="TXL72804.1"/>
    <property type="molecule type" value="Genomic_DNA"/>
</dbReference>
<evidence type="ECO:0000256" key="9">
    <source>
        <dbReference type="ARBA" id="ARBA00022628"/>
    </source>
</evidence>
<evidence type="ECO:0000256" key="6">
    <source>
        <dbReference type="ARBA" id="ARBA00013998"/>
    </source>
</evidence>
<dbReference type="PIRSF" id="PIRSF037505">
    <property type="entry name" value="Betaine_HMT"/>
    <property type="match status" value="1"/>
</dbReference>
<comment type="catalytic activity">
    <reaction evidence="1">
        <text>(6S)-5-methyl-5,6,7,8-tetrahydrofolate + L-homocysteine = (6S)-5,6,7,8-tetrahydrofolate + L-methionine</text>
        <dbReference type="Rhea" id="RHEA:11172"/>
        <dbReference type="ChEBI" id="CHEBI:18608"/>
        <dbReference type="ChEBI" id="CHEBI:57453"/>
        <dbReference type="ChEBI" id="CHEBI:57844"/>
        <dbReference type="ChEBI" id="CHEBI:58199"/>
        <dbReference type="EC" id="2.1.1.13"/>
    </reaction>
</comment>
<dbReference type="GO" id="GO:0008270">
    <property type="term" value="F:zinc ion binding"/>
    <property type="evidence" value="ECO:0007669"/>
    <property type="project" value="InterPro"/>
</dbReference>
<protein>
    <recommendedName>
        <fullName evidence="6">Methionine synthase</fullName>
        <ecNumber evidence="5">2.1.1.13</ecNumber>
    </recommendedName>
    <alternativeName>
        <fullName evidence="17">5-methyltetrahydrofolate--homocysteine methyltransferase</fullName>
    </alternativeName>
</protein>
<dbReference type="OrthoDB" id="9803687at2"/>
<evidence type="ECO:0000256" key="10">
    <source>
        <dbReference type="ARBA" id="ARBA00022679"/>
    </source>
</evidence>
<feature type="domain" description="Hcy-binding" evidence="20">
    <location>
        <begin position="7"/>
        <end position="325"/>
    </location>
</feature>
<dbReference type="SUPFAM" id="SSF82282">
    <property type="entry name" value="Homocysteine S-methyltransferase"/>
    <property type="match status" value="1"/>
</dbReference>
<accession>A0A5C8PGL0</accession>
<dbReference type="Pfam" id="PF02574">
    <property type="entry name" value="S-methyl_trans"/>
    <property type="match status" value="1"/>
</dbReference>
<keyword evidence="8" id="KW-0028">Amino-acid biosynthesis</keyword>
<evidence type="ECO:0000313" key="21">
    <source>
        <dbReference type="EMBL" id="TXL72804.1"/>
    </source>
</evidence>
<evidence type="ECO:0000256" key="13">
    <source>
        <dbReference type="ARBA" id="ARBA00022833"/>
    </source>
</evidence>
<dbReference type="GO" id="GO:0031419">
    <property type="term" value="F:cobalamin binding"/>
    <property type="evidence" value="ECO:0007669"/>
    <property type="project" value="UniProtKB-KW"/>
</dbReference>
<dbReference type="InterPro" id="IPR017226">
    <property type="entry name" value="BHMT-like"/>
</dbReference>
<keyword evidence="14" id="KW-0486">Methionine biosynthesis</keyword>
<name>A0A5C8PGL0_9HYPH</name>
<dbReference type="InterPro" id="IPR003726">
    <property type="entry name" value="HCY_dom"/>
</dbReference>
<keyword evidence="15" id="KW-0170">Cobalt</keyword>
<evidence type="ECO:0000256" key="4">
    <source>
        <dbReference type="ARBA" id="ARBA00010398"/>
    </source>
</evidence>
<keyword evidence="12 18" id="KW-0479">Metal-binding</keyword>
<comment type="similarity">
    <text evidence="4">Belongs to the vitamin-B12 dependent methionine synthase family.</text>
</comment>
<evidence type="ECO:0000256" key="2">
    <source>
        <dbReference type="ARBA" id="ARBA00001956"/>
    </source>
</evidence>
<comment type="cofactor">
    <cofactor evidence="18">
        <name>Zn(2+)</name>
        <dbReference type="ChEBI" id="CHEBI:29105"/>
    </cofactor>
    <text evidence="18">Binds 1 zinc ion per subunit.</text>
</comment>
<keyword evidence="9" id="KW-0846">Cobalamin</keyword>
<evidence type="ECO:0000256" key="19">
    <source>
        <dbReference type="PROSITE-ProRule" id="PRU00333"/>
    </source>
</evidence>
<evidence type="ECO:0000256" key="15">
    <source>
        <dbReference type="ARBA" id="ARBA00023285"/>
    </source>
</evidence>
<organism evidence="21 22">
    <name type="scientific">Vineibacter terrae</name>
    <dbReference type="NCBI Taxonomy" id="2586908"/>
    <lineage>
        <taxon>Bacteria</taxon>
        <taxon>Pseudomonadati</taxon>
        <taxon>Pseudomonadota</taxon>
        <taxon>Alphaproteobacteria</taxon>
        <taxon>Hyphomicrobiales</taxon>
        <taxon>Vineibacter</taxon>
    </lineage>
</organism>
<dbReference type="AlphaFoldDB" id="A0A5C8PGL0"/>
<evidence type="ECO:0000256" key="17">
    <source>
        <dbReference type="ARBA" id="ARBA00031040"/>
    </source>
</evidence>
<dbReference type="Gene3D" id="3.20.20.330">
    <property type="entry name" value="Homocysteine-binding-like domain"/>
    <property type="match status" value="1"/>
</dbReference>
<keyword evidence="22" id="KW-1185">Reference proteome</keyword>
<keyword evidence="11" id="KW-0949">S-adenosyl-L-methionine</keyword>
<comment type="function">
    <text evidence="16">Catalyzes the transfer of a methyl group from methyl-cobalamin to homocysteine, yielding enzyme-bound cob(I)alamin and methionine. Subsequently, remethylates the cofactor using methyltetrahydrofolate.</text>
</comment>
<dbReference type="PROSITE" id="PS50970">
    <property type="entry name" value="HCY"/>
    <property type="match status" value="1"/>
</dbReference>
<feature type="binding site" evidence="18 19">
    <location>
        <position position="311"/>
    </location>
    <ligand>
        <name>Zn(2+)</name>
        <dbReference type="ChEBI" id="CHEBI:29105"/>
    </ligand>
</feature>
<feature type="binding site" evidence="18 19">
    <location>
        <position position="310"/>
    </location>
    <ligand>
        <name>Zn(2+)</name>
        <dbReference type="ChEBI" id="CHEBI:29105"/>
    </ligand>
</feature>
<evidence type="ECO:0000256" key="7">
    <source>
        <dbReference type="ARBA" id="ARBA00022603"/>
    </source>
</evidence>
<comment type="pathway">
    <text evidence="3">Amino-acid biosynthesis; L-methionine biosynthesis via de novo pathway; L-methionine from L-homocysteine (MetH route): step 1/1.</text>
</comment>
<evidence type="ECO:0000256" key="18">
    <source>
        <dbReference type="PIRSR" id="PIRSR037505-2"/>
    </source>
</evidence>
<evidence type="ECO:0000256" key="16">
    <source>
        <dbReference type="ARBA" id="ARBA00025552"/>
    </source>
</evidence>
<reference evidence="21 22" key="1">
    <citation type="submission" date="2019-06" db="EMBL/GenBank/DDBJ databases">
        <title>New taxonomy in bacterial strain CC-CFT640, isolated from vineyard.</title>
        <authorList>
            <person name="Lin S.-Y."/>
            <person name="Tsai C.-F."/>
            <person name="Young C.-C."/>
        </authorList>
    </citation>
    <scope>NUCLEOTIDE SEQUENCE [LARGE SCALE GENOMIC DNA]</scope>
    <source>
        <strain evidence="21 22">CC-CFT640</strain>
    </source>
</reference>
<dbReference type="GO" id="GO:0005829">
    <property type="term" value="C:cytosol"/>
    <property type="evidence" value="ECO:0007669"/>
    <property type="project" value="TreeGrafter"/>
</dbReference>
<dbReference type="EC" id="2.1.1.13" evidence="5"/>
<keyword evidence="13 18" id="KW-0862">Zinc</keyword>
<gene>
    <name evidence="21" type="ORF">FHP25_23825</name>
</gene>
<dbReference type="Proteomes" id="UP000321638">
    <property type="component" value="Unassembled WGS sequence"/>
</dbReference>
<proteinExistence type="inferred from homology"/>
<evidence type="ECO:0000256" key="12">
    <source>
        <dbReference type="ARBA" id="ARBA00022723"/>
    </source>
</evidence>
<dbReference type="InterPro" id="IPR036589">
    <property type="entry name" value="HCY_dom_sf"/>
</dbReference>